<evidence type="ECO:0000256" key="1">
    <source>
        <dbReference type="ARBA" id="ARBA00022679"/>
    </source>
</evidence>
<dbReference type="CDD" id="cd04301">
    <property type="entry name" value="NAT_SF"/>
    <property type="match status" value="1"/>
</dbReference>
<feature type="domain" description="N-acetyltransferase" evidence="3">
    <location>
        <begin position="1"/>
        <end position="144"/>
    </location>
</feature>
<dbReference type="PANTHER" id="PTHR43420">
    <property type="entry name" value="ACETYLTRANSFERASE"/>
    <property type="match status" value="1"/>
</dbReference>
<dbReference type="RefSeq" id="WP_209696554.1">
    <property type="nucleotide sequence ID" value="NZ_BAAAVU010000001.1"/>
</dbReference>
<dbReference type="PROSITE" id="PS51186">
    <property type="entry name" value="GNAT"/>
    <property type="match status" value="1"/>
</dbReference>
<protein>
    <submittedName>
        <fullName evidence="4">Ribosomal protein S18 acetylase RimI-like enzyme</fullName>
    </submittedName>
</protein>
<accession>A0ABS4UPP7</accession>
<comment type="caution">
    <text evidence="4">The sequence shown here is derived from an EMBL/GenBank/DDBJ whole genome shotgun (WGS) entry which is preliminary data.</text>
</comment>
<dbReference type="SUPFAM" id="SSF55729">
    <property type="entry name" value="Acyl-CoA N-acyltransferases (Nat)"/>
    <property type="match status" value="1"/>
</dbReference>
<gene>
    <name evidence="4" type="ORF">JOF29_004727</name>
</gene>
<keyword evidence="5" id="KW-1185">Reference proteome</keyword>
<dbReference type="InterPro" id="IPR050680">
    <property type="entry name" value="YpeA/RimI_acetyltransf"/>
</dbReference>
<dbReference type="InterPro" id="IPR016181">
    <property type="entry name" value="Acyl_CoA_acyltransferase"/>
</dbReference>
<dbReference type="PANTHER" id="PTHR43420:SF47">
    <property type="entry name" value="N-ACETYLTRANSFERASE DOMAIN-CONTAINING PROTEIN"/>
    <property type="match status" value="1"/>
</dbReference>
<dbReference type="InterPro" id="IPR000182">
    <property type="entry name" value="GNAT_dom"/>
</dbReference>
<dbReference type="Pfam" id="PF00583">
    <property type="entry name" value="Acetyltransf_1"/>
    <property type="match status" value="1"/>
</dbReference>
<dbReference type="Gene3D" id="3.40.630.30">
    <property type="match status" value="1"/>
</dbReference>
<keyword evidence="2" id="KW-0012">Acyltransferase</keyword>
<evidence type="ECO:0000313" key="4">
    <source>
        <dbReference type="EMBL" id="MBP2353617.1"/>
    </source>
</evidence>
<sequence>MSAAEYPEWKDHLATSFAAAMGAANGLAADEALKASYQETEKLLPDGPDTEHQLIWVAFADDVPVGTLWISTRSRLPFVYSIEVSPDHRRKGYGGAIMLAGEEECRRRGHDELELNVFGDNPSAIALYNSLGYAVTSQQMRKSL</sequence>
<evidence type="ECO:0000256" key="2">
    <source>
        <dbReference type="ARBA" id="ARBA00023315"/>
    </source>
</evidence>
<name>A0ABS4UPP7_9ACTN</name>
<reference evidence="4 5" key="1">
    <citation type="submission" date="2021-03" db="EMBL/GenBank/DDBJ databases">
        <title>Sequencing the genomes of 1000 actinobacteria strains.</title>
        <authorList>
            <person name="Klenk H.-P."/>
        </authorList>
    </citation>
    <scope>NUCLEOTIDE SEQUENCE [LARGE SCALE GENOMIC DNA]</scope>
    <source>
        <strain evidence="4 5">DSM 18824</strain>
    </source>
</reference>
<keyword evidence="1" id="KW-0808">Transferase</keyword>
<proteinExistence type="predicted"/>
<evidence type="ECO:0000259" key="3">
    <source>
        <dbReference type="PROSITE" id="PS51186"/>
    </source>
</evidence>
<evidence type="ECO:0000313" key="5">
    <source>
        <dbReference type="Proteomes" id="UP000755585"/>
    </source>
</evidence>
<organism evidence="4 5">
    <name type="scientific">Kribbella aluminosa</name>
    <dbReference type="NCBI Taxonomy" id="416017"/>
    <lineage>
        <taxon>Bacteria</taxon>
        <taxon>Bacillati</taxon>
        <taxon>Actinomycetota</taxon>
        <taxon>Actinomycetes</taxon>
        <taxon>Propionibacteriales</taxon>
        <taxon>Kribbellaceae</taxon>
        <taxon>Kribbella</taxon>
    </lineage>
</organism>
<dbReference type="Proteomes" id="UP000755585">
    <property type="component" value="Unassembled WGS sequence"/>
</dbReference>
<dbReference type="EMBL" id="JAGINT010000002">
    <property type="protein sequence ID" value="MBP2353617.1"/>
    <property type="molecule type" value="Genomic_DNA"/>
</dbReference>